<reference evidence="4 5" key="1">
    <citation type="submission" date="2024-06" db="EMBL/GenBank/DDBJ databases">
        <authorList>
            <person name="Pan Q."/>
            <person name="Wen M."/>
            <person name="Jouanno E."/>
            <person name="Zahm M."/>
            <person name="Klopp C."/>
            <person name="Cabau C."/>
            <person name="Louis A."/>
            <person name="Berthelot C."/>
            <person name="Parey E."/>
            <person name="Roest Crollius H."/>
            <person name="Montfort J."/>
            <person name="Robinson-Rechavi M."/>
            <person name="Bouchez O."/>
            <person name="Lampietro C."/>
            <person name="Lopez Roques C."/>
            <person name="Donnadieu C."/>
            <person name="Postlethwait J."/>
            <person name="Bobe J."/>
            <person name="Verreycken H."/>
            <person name="Guiguen Y."/>
        </authorList>
    </citation>
    <scope>NUCLEOTIDE SEQUENCE [LARGE SCALE GENOMIC DNA]</scope>
    <source>
        <strain evidence="4">Up_M1</strain>
        <tissue evidence="4">Testis</tissue>
    </source>
</reference>
<dbReference type="AlphaFoldDB" id="A0ABD0W749"/>
<organism evidence="4 5">
    <name type="scientific">Umbra pygmaea</name>
    <name type="common">Eastern mudminnow</name>
    <dbReference type="NCBI Taxonomy" id="75934"/>
    <lineage>
        <taxon>Eukaryota</taxon>
        <taxon>Metazoa</taxon>
        <taxon>Chordata</taxon>
        <taxon>Craniata</taxon>
        <taxon>Vertebrata</taxon>
        <taxon>Euteleostomi</taxon>
        <taxon>Actinopterygii</taxon>
        <taxon>Neopterygii</taxon>
        <taxon>Teleostei</taxon>
        <taxon>Protacanthopterygii</taxon>
        <taxon>Esociformes</taxon>
        <taxon>Umbridae</taxon>
        <taxon>Umbra</taxon>
    </lineage>
</organism>
<dbReference type="FunFam" id="3.30.70.120:FF:000011">
    <property type="entry name" value="CutA divalent cation tolerance homolog-like"/>
    <property type="match status" value="1"/>
</dbReference>
<dbReference type="EMBL" id="JAGEUA010000009">
    <property type="protein sequence ID" value="KAL0965258.1"/>
    <property type="molecule type" value="Genomic_DNA"/>
</dbReference>
<keyword evidence="3" id="KW-0472">Membrane</keyword>
<comment type="caution">
    <text evidence="4">The sequence shown here is derived from an EMBL/GenBank/DDBJ whole genome shotgun (WGS) entry which is preliminary data.</text>
</comment>
<dbReference type="Pfam" id="PF03091">
    <property type="entry name" value="CutA1"/>
    <property type="match status" value="1"/>
</dbReference>
<dbReference type="Proteomes" id="UP001557470">
    <property type="component" value="Unassembled WGS sequence"/>
</dbReference>
<evidence type="ECO:0000313" key="4">
    <source>
        <dbReference type="EMBL" id="KAL0965258.1"/>
    </source>
</evidence>
<evidence type="ECO:0008006" key="6">
    <source>
        <dbReference type="Google" id="ProtNLM"/>
    </source>
</evidence>
<accession>A0ABD0W749</accession>
<dbReference type="PANTHER" id="PTHR23419">
    <property type="entry name" value="DIVALENT CATION TOLERANCE CUTA-RELATED"/>
    <property type="match status" value="1"/>
</dbReference>
<name>A0ABD0W749_UMBPY</name>
<evidence type="ECO:0000313" key="5">
    <source>
        <dbReference type="Proteomes" id="UP001557470"/>
    </source>
</evidence>
<protein>
    <recommendedName>
        <fullName evidence="6">Protein CutA homolog</fullName>
    </recommendedName>
</protein>
<dbReference type="InterPro" id="IPR015867">
    <property type="entry name" value="N-reg_PII/ATP_PRibTrfase_C"/>
</dbReference>
<gene>
    <name evidence="4" type="ORF">UPYG_G00278930</name>
</gene>
<comment type="similarity">
    <text evidence="1">Belongs to the CutA family.</text>
</comment>
<dbReference type="Gene3D" id="3.30.70.120">
    <property type="match status" value="1"/>
</dbReference>
<comment type="subunit">
    <text evidence="2">Homotrimer.</text>
</comment>
<sequence>MDWGYKRIHKEPLAQTLCRSVLFVFSVGLFSMFVFPMLHYLGAQLHSALTGTYVPGHHSVLLINCPNEQVAKDIGRAIMDRRMAASVNVLPKASTMYYWKGEIHESTEILMLVKTRTSKIQRLTDYVKSIHPYDIPEVLSFPVEDGILSFMKWMDEAVPAD</sequence>
<dbReference type="InterPro" id="IPR004323">
    <property type="entry name" value="Ion_tolerance_CutA"/>
</dbReference>
<dbReference type="InterPro" id="IPR011322">
    <property type="entry name" value="N-reg_PII-like_a/b"/>
</dbReference>
<dbReference type="PANTHER" id="PTHR23419:SF2">
    <property type="entry name" value="CUTA DIVALENT CATION TOLERANCE HOMOLOG-LIKE"/>
    <property type="match status" value="1"/>
</dbReference>
<keyword evidence="3" id="KW-1133">Transmembrane helix</keyword>
<feature type="transmembrane region" description="Helical" evidence="3">
    <location>
        <begin position="21"/>
        <end position="41"/>
    </location>
</feature>
<keyword evidence="5" id="KW-1185">Reference proteome</keyword>
<dbReference type="SUPFAM" id="SSF54913">
    <property type="entry name" value="GlnB-like"/>
    <property type="match status" value="1"/>
</dbReference>
<keyword evidence="3" id="KW-0812">Transmembrane</keyword>
<proteinExistence type="inferred from homology"/>
<evidence type="ECO:0000256" key="2">
    <source>
        <dbReference type="ARBA" id="ARBA00011233"/>
    </source>
</evidence>
<evidence type="ECO:0000256" key="3">
    <source>
        <dbReference type="SAM" id="Phobius"/>
    </source>
</evidence>
<evidence type="ECO:0000256" key="1">
    <source>
        <dbReference type="ARBA" id="ARBA00010169"/>
    </source>
</evidence>